<protein>
    <recommendedName>
        <fullName evidence="4">DYW domain-containing protein</fullName>
    </recommendedName>
</protein>
<dbReference type="InterPro" id="IPR002885">
    <property type="entry name" value="PPR_rpt"/>
</dbReference>
<keyword evidence="2" id="KW-0677">Repeat</keyword>
<dbReference type="GO" id="GO:0010467">
    <property type="term" value="P:gene expression"/>
    <property type="evidence" value="ECO:0007669"/>
    <property type="project" value="UniProtKB-ARBA"/>
</dbReference>
<reference evidence="5" key="1">
    <citation type="submission" date="2020-02" db="EMBL/GenBank/DDBJ databases">
        <authorList>
            <person name="Scholz U."/>
            <person name="Mascher M."/>
            <person name="Fiebig A."/>
        </authorList>
    </citation>
    <scope>NUCLEOTIDE SEQUENCE</scope>
</reference>
<dbReference type="EMBL" id="LR746267">
    <property type="protein sequence ID" value="CAA7394365.1"/>
    <property type="molecule type" value="Genomic_DNA"/>
</dbReference>
<comment type="similarity">
    <text evidence="1">Belongs to the PPR family. PCMP-H subfamily.</text>
</comment>
<dbReference type="InterPro" id="IPR046960">
    <property type="entry name" value="PPR_At4g14850-like_plant"/>
</dbReference>
<evidence type="ECO:0000259" key="4">
    <source>
        <dbReference type="Pfam" id="PF14432"/>
    </source>
</evidence>
<sequence>MWASCCTHRHHCHPLVHHLPFFPTHHEPPHFFLFHCVYSSFPRHHHAAAAAAAPLHSAAPAVGSNNHLIQSLCRQGNLKQALRLLAKEPNPTQRTFEALILSCARRRGDDAPSLGVAVHRRLVDDGFDQDPFLSTKLIDMYSEFGAVADARQVFEETCDKTIFVWNALLRALAVADEGEEAFPLLRKMVAAGTLPDSFTYSCMLKACVGMSSHLALAPTRIRELHAHALRHGFVPRVHVATTLLDVYAKIGDIAYARNMFDDMPNKNVVSWSAMIGCYARNERAFDGLRLFQEMLLVPAENAPNAVTMVSTLQACASLAALEQGRMLHGYLLRRRLDVILPVTNALIAMYAKCGRLEAGRRVFAGAGGRRDVVSWNSLISGYGMHGHGEDAVCTFEDMIAAGVRPTAITFVALLGACSHAGLVHAAQQFFVSMGRDHAVVPRAEHYACMVDLLGRAGRLEDAAAVVEGMRIEPGPTVWGALLGACRIHGAVELAERACKRLFELEPSNAGNYVLLADVYAGAGMWGEVGRVKKLMEARELQKLPGCSWVEVRRRMYAFTAAEEAAPLAEQLLALLCKLVAEMKEEGYVPDTRFVLYDLGQEEKERILLGHSEKLALAFGLINSGAGEVIRITKNLRLCEDCHSVTKFVSKFANREILVRDVNRFHHFRDGRCSCGDYW</sequence>
<dbReference type="PANTHER" id="PTHR47926:SF482">
    <property type="entry name" value="PENTATRICOPEPTIDE REPEAT-CONTAINING PROTEIN CHLOROPLASTIC"/>
    <property type="match status" value="1"/>
</dbReference>
<dbReference type="Pfam" id="PF20431">
    <property type="entry name" value="E_motif"/>
    <property type="match status" value="1"/>
</dbReference>
<name>A0A7I8KBI7_SPIIN</name>
<proteinExistence type="inferred from homology"/>
<dbReference type="NCBIfam" id="TIGR00756">
    <property type="entry name" value="PPR"/>
    <property type="match status" value="2"/>
</dbReference>
<evidence type="ECO:0000256" key="1">
    <source>
        <dbReference type="ARBA" id="ARBA00006643"/>
    </source>
</evidence>
<dbReference type="GO" id="GO:0003723">
    <property type="term" value="F:RNA binding"/>
    <property type="evidence" value="ECO:0007669"/>
    <property type="project" value="InterPro"/>
</dbReference>
<feature type="repeat" description="PPR" evidence="3">
    <location>
        <begin position="371"/>
        <end position="405"/>
    </location>
</feature>
<dbReference type="GO" id="GO:0009451">
    <property type="term" value="P:RNA modification"/>
    <property type="evidence" value="ECO:0007669"/>
    <property type="project" value="InterPro"/>
</dbReference>
<evidence type="ECO:0000313" key="6">
    <source>
        <dbReference type="Proteomes" id="UP000663760"/>
    </source>
</evidence>
<evidence type="ECO:0000256" key="3">
    <source>
        <dbReference type="PROSITE-ProRule" id="PRU00708"/>
    </source>
</evidence>
<dbReference type="InterPro" id="IPR046848">
    <property type="entry name" value="E_motif"/>
</dbReference>
<dbReference type="Pfam" id="PF13041">
    <property type="entry name" value="PPR_2"/>
    <property type="match status" value="2"/>
</dbReference>
<accession>A0A7I8KBI7</accession>
<evidence type="ECO:0000256" key="2">
    <source>
        <dbReference type="ARBA" id="ARBA00022737"/>
    </source>
</evidence>
<dbReference type="OrthoDB" id="185373at2759"/>
<dbReference type="InterPro" id="IPR032867">
    <property type="entry name" value="DYW_dom"/>
</dbReference>
<gene>
    <name evidence="5" type="ORF">SI8410_04005026</name>
</gene>
<evidence type="ECO:0000313" key="5">
    <source>
        <dbReference type="EMBL" id="CAA7394365.1"/>
    </source>
</evidence>
<feature type="domain" description="DYW" evidence="4">
    <location>
        <begin position="586"/>
        <end position="678"/>
    </location>
</feature>
<dbReference type="Proteomes" id="UP000663760">
    <property type="component" value="Chromosome 4"/>
</dbReference>
<dbReference type="PROSITE" id="PS51375">
    <property type="entry name" value="PPR"/>
    <property type="match status" value="2"/>
</dbReference>
<dbReference type="Gene3D" id="1.25.40.10">
    <property type="entry name" value="Tetratricopeptide repeat domain"/>
    <property type="match status" value="4"/>
</dbReference>
<feature type="repeat" description="PPR" evidence="3">
    <location>
        <begin position="161"/>
        <end position="195"/>
    </location>
</feature>
<dbReference type="FunFam" id="1.25.40.10:FF:001104">
    <property type="entry name" value="Uncharacterized protein"/>
    <property type="match status" value="1"/>
</dbReference>
<dbReference type="Pfam" id="PF14432">
    <property type="entry name" value="DYW_deaminase"/>
    <property type="match status" value="1"/>
</dbReference>
<dbReference type="AlphaFoldDB" id="A0A7I8KBI7"/>
<keyword evidence="6" id="KW-1185">Reference proteome</keyword>
<dbReference type="Pfam" id="PF01535">
    <property type="entry name" value="PPR"/>
    <property type="match status" value="5"/>
</dbReference>
<dbReference type="FunFam" id="1.25.40.10:FF:000396">
    <property type="entry name" value="Pentatricopeptide repeat-containing protein At2g36730"/>
    <property type="match status" value="1"/>
</dbReference>
<dbReference type="GO" id="GO:0008270">
    <property type="term" value="F:zinc ion binding"/>
    <property type="evidence" value="ECO:0007669"/>
    <property type="project" value="InterPro"/>
</dbReference>
<dbReference type="FunFam" id="1.25.40.10:FF:000341">
    <property type="entry name" value="Pentatricopeptide repeat-containing protein chloroplastic"/>
    <property type="match status" value="1"/>
</dbReference>
<organism evidence="5 6">
    <name type="scientific">Spirodela intermedia</name>
    <name type="common">Intermediate duckweed</name>
    <dbReference type="NCBI Taxonomy" id="51605"/>
    <lineage>
        <taxon>Eukaryota</taxon>
        <taxon>Viridiplantae</taxon>
        <taxon>Streptophyta</taxon>
        <taxon>Embryophyta</taxon>
        <taxon>Tracheophyta</taxon>
        <taxon>Spermatophyta</taxon>
        <taxon>Magnoliopsida</taxon>
        <taxon>Liliopsida</taxon>
        <taxon>Araceae</taxon>
        <taxon>Lemnoideae</taxon>
        <taxon>Spirodela</taxon>
    </lineage>
</organism>
<dbReference type="InterPro" id="IPR011990">
    <property type="entry name" value="TPR-like_helical_dom_sf"/>
</dbReference>
<dbReference type="PANTHER" id="PTHR47926">
    <property type="entry name" value="PENTATRICOPEPTIDE REPEAT-CONTAINING PROTEIN"/>
    <property type="match status" value="1"/>
</dbReference>